<dbReference type="GO" id="GO:0005975">
    <property type="term" value="P:carbohydrate metabolic process"/>
    <property type="evidence" value="ECO:0007669"/>
    <property type="project" value="InterPro"/>
</dbReference>
<feature type="chain" id="PRO_5002316831" evidence="12">
    <location>
        <begin position="20"/>
        <end position="251"/>
    </location>
</feature>
<evidence type="ECO:0000256" key="10">
    <source>
        <dbReference type="ARBA" id="ARBA00023288"/>
    </source>
</evidence>
<keyword evidence="15" id="KW-1185">Reference proteome</keyword>
<evidence type="ECO:0000256" key="2">
    <source>
        <dbReference type="ARBA" id="ARBA00004609"/>
    </source>
</evidence>
<dbReference type="Gene3D" id="3.20.20.370">
    <property type="entry name" value="Glycoside hydrolase/deacetylase"/>
    <property type="match status" value="1"/>
</dbReference>
<comment type="subcellular location">
    <subcellularLocation>
        <location evidence="2">Cell membrane</location>
        <topology evidence="2">Lipid-anchor</topology>
        <topology evidence="2">GPI-anchor</topology>
    </subcellularLocation>
</comment>
<reference evidence="14 15" key="1">
    <citation type="journal article" date="2015" name="Fungal Genet. Biol.">
        <title>Evolution of novel wood decay mechanisms in Agaricales revealed by the genome sequences of Fistulina hepatica and Cylindrobasidium torrendii.</title>
        <authorList>
            <person name="Floudas D."/>
            <person name="Held B.W."/>
            <person name="Riley R."/>
            <person name="Nagy L.G."/>
            <person name="Koehler G."/>
            <person name="Ransdell A.S."/>
            <person name="Younus H."/>
            <person name="Chow J."/>
            <person name="Chiniquy J."/>
            <person name="Lipzen A."/>
            <person name="Tritt A."/>
            <person name="Sun H."/>
            <person name="Haridas S."/>
            <person name="LaButti K."/>
            <person name="Ohm R.A."/>
            <person name="Kues U."/>
            <person name="Blanchette R.A."/>
            <person name="Grigoriev I.V."/>
            <person name="Minto R.E."/>
            <person name="Hibbett D.S."/>
        </authorList>
    </citation>
    <scope>NUCLEOTIDE SEQUENCE [LARGE SCALE GENOMIC DNA]</scope>
    <source>
        <strain evidence="14 15">FP15055 ss-10</strain>
    </source>
</reference>
<protein>
    <submittedName>
        <fullName evidence="14">Carbohydrate esterase family 4 protein</fullName>
    </submittedName>
</protein>
<evidence type="ECO:0000256" key="7">
    <source>
        <dbReference type="ARBA" id="ARBA00022801"/>
    </source>
</evidence>
<evidence type="ECO:0000256" key="8">
    <source>
        <dbReference type="ARBA" id="ARBA00023136"/>
    </source>
</evidence>
<evidence type="ECO:0000313" key="14">
    <source>
        <dbReference type="EMBL" id="KIY63018.1"/>
    </source>
</evidence>
<gene>
    <name evidence="14" type="ORF">CYLTODRAFT_494243</name>
</gene>
<dbReference type="SUPFAM" id="SSF88713">
    <property type="entry name" value="Glycoside hydrolase/deacetylase"/>
    <property type="match status" value="1"/>
</dbReference>
<keyword evidence="3" id="KW-1003">Cell membrane</keyword>
<keyword evidence="6 12" id="KW-0732">Signal</keyword>
<organism evidence="14 15">
    <name type="scientific">Cylindrobasidium torrendii FP15055 ss-10</name>
    <dbReference type="NCBI Taxonomy" id="1314674"/>
    <lineage>
        <taxon>Eukaryota</taxon>
        <taxon>Fungi</taxon>
        <taxon>Dikarya</taxon>
        <taxon>Basidiomycota</taxon>
        <taxon>Agaricomycotina</taxon>
        <taxon>Agaricomycetes</taxon>
        <taxon>Agaricomycetidae</taxon>
        <taxon>Agaricales</taxon>
        <taxon>Marasmiineae</taxon>
        <taxon>Physalacriaceae</taxon>
        <taxon>Cylindrobasidium</taxon>
    </lineage>
</organism>
<dbReference type="PROSITE" id="PS51677">
    <property type="entry name" value="NODB"/>
    <property type="match status" value="1"/>
</dbReference>
<dbReference type="GO" id="GO:0046872">
    <property type="term" value="F:metal ion binding"/>
    <property type="evidence" value="ECO:0007669"/>
    <property type="project" value="UniProtKB-KW"/>
</dbReference>
<evidence type="ECO:0000256" key="12">
    <source>
        <dbReference type="SAM" id="SignalP"/>
    </source>
</evidence>
<dbReference type="PANTHER" id="PTHR46471:SF2">
    <property type="entry name" value="CHITIN DEACETYLASE-RELATED"/>
    <property type="match status" value="1"/>
</dbReference>
<dbReference type="EMBL" id="KN880728">
    <property type="protein sequence ID" value="KIY63018.1"/>
    <property type="molecule type" value="Genomic_DNA"/>
</dbReference>
<dbReference type="GO" id="GO:0098552">
    <property type="term" value="C:side of membrane"/>
    <property type="evidence" value="ECO:0007669"/>
    <property type="project" value="UniProtKB-KW"/>
</dbReference>
<proteinExistence type="predicted"/>
<comment type="cofactor">
    <cofactor evidence="1">
        <name>Co(2+)</name>
        <dbReference type="ChEBI" id="CHEBI:48828"/>
    </cofactor>
</comment>
<evidence type="ECO:0000256" key="11">
    <source>
        <dbReference type="ARBA" id="ARBA00023316"/>
    </source>
</evidence>
<keyword evidence="4" id="KW-0325">Glycoprotein</keyword>
<dbReference type="InterPro" id="IPR002509">
    <property type="entry name" value="NODB_dom"/>
</dbReference>
<keyword evidence="10" id="KW-0449">Lipoprotein</keyword>
<dbReference type="GO" id="GO:0005886">
    <property type="term" value="C:plasma membrane"/>
    <property type="evidence" value="ECO:0007669"/>
    <property type="project" value="UniProtKB-SubCell"/>
</dbReference>
<evidence type="ECO:0000256" key="5">
    <source>
        <dbReference type="ARBA" id="ARBA00022723"/>
    </source>
</evidence>
<keyword evidence="9" id="KW-0119">Carbohydrate metabolism</keyword>
<dbReference type="GO" id="GO:0016810">
    <property type="term" value="F:hydrolase activity, acting on carbon-nitrogen (but not peptide) bonds"/>
    <property type="evidence" value="ECO:0007669"/>
    <property type="project" value="InterPro"/>
</dbReference>
<evidence type="ECO:0000313" key="15">
    <source>
        <dbReference type="Proteomes" id="UP000054007"/>
    </source>
</evidence>
<evidence type="ECO:0000256" key="6">
    <source>
        <dbReference type="ARBA" id="ARBA00022729"/>
    </source>
</evidence>
<sequence>MLFNLAHLTVALLAGAAVAHPTGEAPERRQQAEVISSCRNPNQVALTFDDGPYNYIWDIVGKLNDYGAKATFFFNGNNYKCIYDNDIRSGIQFAYNSGMQLGSHTWSHKDLSTLSWDQVHDEMWRVEQALQRIVGVTPAFMRPPYGNYNDNVLAASAVRGQKVVIWDFDSGDSVGASAADSKSRYDQFVSSHPSNLLALNHETYSSTAYDVLPHALQVLTSAGYQLVTVAECLGYQPYQNVGSPESGSWSC</sequence>
<keyword evidence="4" id="KW-0336">GPI-anchor</keyword>
<dbReference type="AlphaFoldDB" id="A0A0D7AXC1"/>
<keyword evidence="5" id="KW-0479">Metal-binding</keyword>
<evidence type="ECO:0000256" key="9">
    <source>
        <dbReference type="ARBA" id="ARBA00023277"/>
    </source>
</evidence>
<dbReference type="GO" id="GO:0071555">
    <property type="term" value="P:cell wall organization"/>
    <property type="evidence" value="ECO:0007669"/>
    <property type="project" value="UniProtKB-KW"/>
</dbReference>
<evidence type="ECO:0000256" key="3">
    <source>
        <dbReference type="ARBA" id="ARBA00022475"/>
    </source>
</evidence>
<evidence type="ECO:0000256" key="1">
    <source>
        <dbReference type="ARBA" id="ARBA00001941"/>
    </source>
</evidence>
<accession>A0A0D7AXC1</accession>
<dbReference type="STRING" id="1314674.A0A0D7AXC1"/>
<feature type="domain" description="NodB homology" evidence="13">
    <location>
        <begin position="42"/>
        <end position="227"/>
    </location>
</feature>
<dbReference type="Proteomes" id="UP000054007">
    <property type="component" value="Unassembled WGS sequence"/>
</dbReference>
<keyword evidence="7" id="KW-0378">Hydrolase</keyword>
<dbReference type="InterPro" id="IPR011330">
    <property type="entry name" value="Glyco_hydro/deAcase_b/a-brl"/>
</dbReference>
<dbReference type="CDD" id="cd10951">
    <property type="entry name" value="CE4_ClCDA_like"/>
    <property type="match status" value="1"/>
</dbReference>
<evidence type="ECO:0000256" key="4">
    <source>
        <dbReference type="ARBA" id="ARBA00022622"/>
    </source>
</evidence>
<name>A0A0D7AXC1_9AGAR</name>
<keyword evidence="8" id="KW-0472">Membrane</keyword>
<dbReference type="OrthoDB" id="2125469at2759"/>
<dbReference type="Pfam" id="PF01522">
    <property type="entry name" value="Polysacc_deac_1"/>
    <property type="match status" value="1"/>
</dbReference>
<feature type="signal peptide" evidence="12">
    <location>
        <begin position="1"/>
        <end position="19"/>
    </location>
</feature>
<keyword evidence="11" id="KW-0961">Cell wall biogenesis/degradation</keyword>
<dbReference type="PANTHER" id="PTHR46471">
    <property type="entry name" value="CHITIN DEACETYLASE"/>
    <property type="match status" value="1"/>
</dbReference>
<evidence type="ECO:0000259" key="13">
    <source>
        <dbReference type="PROSITE" id="PS51677"/>
    </source>
</evidence>